<dbReference type="InterPro" id="IPR008757">
    <property type="entry name" value="Peptidase_M6-like_domain"/>
</dbReference>
<dbReference type="AlphaFoldDB" id="A0A3D9ULI8"/>
<feature type="domain" description="Peptidase M6-like" evidence="3">
    <location>
        <begin position="265"/>
        <end position="384"/>
    </location>
</feature>
<feature type="signal peptide" evidence="2">
    <location>
        <begin position="1"/>
        <end position="32"/>
    </location>
</feature>
<dbReference type="NCBIfam" id="TIGR03296">
    <property type="entry name" value="M6dom_TIGR03296"/>
    <property type="match status" value="1"/>
</dbReference>
<evidence type="ECO:0000259" key="3">
    <source>
        <dbReference type="Pfam" id="PF05547"/>
    </source>
</evidence>
<reference evidence="4 5" key="1">
    <citation type="submission" date="2018-08" db="EMBL/GenBank/DDBJ databases">
        <title>Sequencing the genomes of 1000 actinobacteria strains.</title>
        <authorList>
            <person name="Klenk H.-P."/>
        </authorList>
    </citation>
    <scope>NUCLEOTIDE SEQUENCE [LARGE SCALE GENOMIC DNA]</scope>
    <source>
        <strain evidence="4 5">DSM 22967</strain>
    </source>
</reference>
<gene>
    <name evidence="4" type="ORF">DFJ65_1200</name>
</gene>
<feature type="chain" id="PRO_5017603380" evidence="2">
    <location>
        <begin position="33"/>
        <end position="930"/>
    </location>
</feature>
<evidence type="ECO:0000313" key="5">
    <source>
        <dbReference type="Proteomes" id="UP000256253"/>
    </source>
</evidence>
<keyword evidence="5" id="KW-1185">Reference proteome</keyword>
<protein>
    <submittedName>
        <fullName evidence="4">M6 family metalloprotease-like protein</fullName>
    </submittedName>
</protein>
<evidence type="ECO:0000256" key="2">
    <source>
        <dbReference type="SAM" id="SignalP"/>
    </source>
</evidence>
<comment type="caution">
    <text evidence="4">The sequence shown here is derived from an EMBL/GenBank/DDBJ whole genome shotgun (WGS) entry which is preliminary data.</text>
</comment>
<dbReference type="Proteomes" id="UP000256253">
    <property type="component" value="Unassembled WGS sequence"/>
</dbReference>
<keyword evidence="2" id="KW-0732">Signal</keyword>
<dbReference type="EMBL" id="QTUA01000001">
    <property type="protein sequence ID" value="REF30206.1"/>
    <property type="molecule type" value="Genomic_DNA"/>
</dbReference>
<keyword evidence="4" id="KW-0482">Metalloprotease</keyword>
<accession>A0A3D9ULI8</accession>
<dbReference type="GO" id="GO:0006508">
    <property type="term" value="P:proteolysis"/>
    <property type="evidence" value="ECO:0007669"/>
    <property type="project" value="UniProtKB-KW"/>
</dbReference>
<dbReference type="InterPro" id="IPR006311">
    <property type="entry name" value="TAT_signal"/>
</dbReference>
<dbReference type="PROSITE" id="PS00018">
    <property type="entry name" value="EF_HAND_1"/>
    <property type="match status" value="1"/>
</dbReference>
<dbReference type="PANTHER" id="PTHR41775">
    <property type="entry name" value="SECRETED PROTEIN-RELATED"/>
    <property type="match status" value="1"/>
</dbReference>
<dbReference type="RefSeq" id="WP_115922225.1">
    <property type="nucleotide sequence ID" value="NZ_QTUA01000001.1"/>
</dbReference>
<dbReference type="InterPro" id="IPR018247">
    <property type="entry name" value="EF_Hand_1_Ca_BS"/>
</dbReference>
<feature type="region of interest" description="Disordered" evidence="1">
    <location>
        <begin position="123"/>
        <end position="152"/>
    </location>
</feature>
<organism evidence="4 5">
    <name type="scientific">Calidifontibacter indicus</name>
    <dbReference type="NCBI Taxonomy" id="419650"/>
    <lineage>
        <taxon>Bacteria</taxon>
        <taxon>Bacillati</taxon>
        <taxon>Actinomycetota</taxon>
        <taxon>Actinomycetes</taxon>
        <taxon>Micrococcales</taxon>
        <taxon>Dermacoccaceae</taxon>
        <taxon>Calidifontibacter</taxon>
    </lineage>
</organism>
<proteinExistence type="predicted"/>
<name>A0A3D9ULI8_9MICO</name>
<keyword evidence="4" id="KW-0645">Protease</keyword>
<sequence length="930" mass="96077">MRTGWRRRIAVVAAAVTAVAGGSAAMPMPAVAAAAVSAGPAAPARSVTADAKAPKAKQLEKLQQRGAPVSPQQHILRQPDGTTVVAQRKGDAARNWYEVAGHTVAKNSAGYWRYATSLDAAGQPVAGDTPANGRSAPPAKSKDLHPSKDQMPARTVAAPAVRFTGTQKTLVLLAAFTDRGPVGSTPGQWSSKFFGATNSLQSYYRTASYDKLDVVPAAETSGTASDGVVGWLTLPMRHPDPRDDFVKADTIAYAAITASNPYVDYAAYDTNRDGVVSPSELHITVIVAGYETSYGDTCGPSVWGHQTWLAPVANPDGVQVAGQGYTMFGESHCDTDGAHTATLGIIAHEFGHDLGWPDLYDIDGSSSGIGGWSLMSGGSWGTRTLLGDSPVLPDAWSKYYQGWTTPIEVTSSTVASIGQASTSPSVYRMLANPGGVDEPGTGSGEYFLVENRQPNGLDYAVPGCGLIVYHVDESVAGNWDDAHRLVDIEEADGLSGLDTQWYNGAPGDAFHGVANQQRFNNTTVPSSKLYSGAATPASLTQTGGCAATMTPTLTGANTTVVAGTYSPLTPVRLLDTRSGAPVPAKGTRTVQITGRGGVLAVDQVDSVVINATAVQSRSNGYATVYPGGTALPSASNLNFPGNTSGTPNLVVVRVGTTGTVNIYNGSTGATDYLVDVVGYYRKAGTPGSRFSPMSPKRILDTRSGAALGAGAERVLTVAGGASGVPSNATGVVMNVTAANATAASYLTVYPAGRARPTTSNLNWAAGTPAVANLVYTPVGTNGQVRMFNSRGTTHLLADVVGWFAPNGAFVYRSSAPKRVIDTRVPIGVPTAAKIGAGRELAVDLTTTASGVPVDAAALVGNTTVTQTTANGFLTLWPGGTRPSTSVLNWRPGMTIANLASTQLGTGGVVRFYNSAGATHLITDVSGWYVP</sequence>
<dbReference type="PROSITE" id="PS51318">
    <property type="entry name" value="TAT"/>
    <property type="match status" value="1"/>
</dbReference>
<dbReference type="OrthoDB" id="9790784at2"/>
<dbReference type="PANTHER" id="PTHR41775:SF1">
    <property type="entry name" value="PEPTIDASE M6-LIKE DOMAIN-CONTAINING PROTEIN"/>
    <property type="match status" value="1"/>
</dbReference>
<dbReference type="Pfam" id="PF05547">
    <property type="entry name" value="Peptidase_M6"/>
    <property type="match status" value="1"/>
</dbReference>
<dbReference type="GO" id="GO:0008237">
    <property type="term" value="F:metallopeptidase activity"/>
    <property type="evidence" value="ECO:0007669"/>
    <property type="project" value="UniProtKB-KW"/>
</dbReference>
<evidence type="ECO:0000313" key="4">
    <source>
        <dbReference type="EMBL" id="REF30206.1"/>
    </source>
</evidence>
<dbReference type="SUPFAM" id="SSF55486">
    <property type="entry name" value="Metalloproteases ('zincins'), catalytic domain"/>
    <property type="match status" value="1"/>
</dbReference>
<keyword evidence="4" id="KW-0378">Hydrolase</keyword>
<evidence type="ECO:0000256" key="1">
    <source>
        <dbReference type="SAM" id="MobiDB-lite"/>
    </source>
</evidence>